<keyword evidence="1" id="KW-0472">Membrane</keyword>
<feature type="transmembrane region" description="Helical" evidence="1">
    <location>
        <begin position="6"/>
        <end position="24"/>
    </location>
</feature>
<gene>
    <name evidence="2" type="ORF">QYM36_006776</name>
</gene>
<accession>A0AA88HXS0</accession>
<evidence type="ECO:0000313" key="3">
    <source>
        <dbReference type="Proteomes" id="UP001187531"/>
    </source>
</evidence>
<comment type="caution">
    <text evidence="2">The sequence shown here is derived from an EMBL/GenBank/DDBJ whole genome shotgun (WGS) entry which is preliminary data.</text>
</comment>
<evidence type="ECO:0000256" key="1">
    <source>
        <dbReference type="SAM" id="Phobius"/>
    </source>
</evidence>
<organism evidence="2 3">
    <name type="scientific">Artemia franciscana</name>
    <name type="common">Brine shrimp</name>
    <name type="synonym">Artemia sanfranciscana</name>
    <dbReference type="NCBI Taxonomy" id="6661"/>
    <lineage>
        <taxon>Eukaryota</taxon>
        <taxon>Metazoa</taxon>
        <taxon>Ecdysozoa</taxon>
        <taxon>Arthropoda</taxon>
        <taxon>Crustacea</taxon>
        <taxon>Branchiopoda</taxon>
        <taxon>Anostraca</taxon>
        <taxon>Artemiidae</taxon>
        <taxon>Artemia</taxon>
    </lineage>
</organism>
<reference evidence="2" key="1">
    <citation type="submission" date="2023-07" db="EMBL/GenBank/DDBJ databases">
        <title>Chromosome-level genome assembly of Artemia franciscana.</title>
        <authorList>
            <person name="Jo E."/>
        </authorList>
    </citation>
    <scope>NUCLEOTIDE SEQUENCE</scope>
    <source>
        <tissue evidence="2">Whole body</tissue>
    </source>
</reference>
<keyword evidence="1" id="KW-1133">Transmembrane helix</keyword>
<protein>
    <submittedName>
        <fullName evidence="2">Uncharacterized protein</fullName>
    </submittedName>
</protein>
<keyword evidence="3" id="KW-1185">Reference proteome</keyword>
<dbReference type="EMBL" id="JAVRJZ010000010">
    <property type="protein sequence ID" value="KAK2718099.1"/>
    <property type="molecule type" value="Genomic_DNA"/>
</dbReference>
<proteinExistence type="predicted"/>
<dbReference type="Proteomes" id="UP001187531">
    <property type="component" value="Unassembled WGS sequence"/>
</dbReference>
<keyword evidence="1" id="KW-0812">Transmembrane</keyword>
<evidence type="ECO:0000313" key="2">
    <source>
        <dbReference type="EMBL" id="KAK2718099.1"/>
    </source>
</evidence>
<name>A0AA88HXS0_ARTSF</name>
<sequence length="80" mass="9317">MFHVYWPPATVLTLLVVFVIVLILRYGDRWCKARHIAFADTDYVEDVESTTDDTASLKTETFQLKEAEFIEQPKSKEYSV</sequence>
<dbReference type="AlphaFoldDB" id="A0AA88HXS0"/>
<dbReference type="EMBL" id="JAVRJZ010000010">
    <property type="protein sequence ID" value="KAK2718098.1"/>
    <property type="molecule type" value="Genomic_DNA"/>
</dbReference>